<dbReference type="EMBL" id="FWFR01000001">
    <property type="protein sequence ID" value="SLN43710.1"/>
    <property type="molecule type" value="Genomic_DNA"/>
</dbReference>
<dbReference type="SUPFAM" id="SSF51695">
    <property type="entry name" value="PLC-like phosphodiesterases"/>
    <property type="match status" value="1"/>
</dbReference>
<evidence type="ECO:0000313" key="3">
    <source>
        <dbReference type="Proteomes" id="UP000193200"/>
    </source>
</evidence>
<dbReference type="GO" id="GO:0006629">
    <property type="term" value="P:lipid metabolic process"/>
    <property type="evidence" value="ECO:0007669"/>
    <property type="project" value="InterPro"/>
</dbReference>
<accession>A0A1Y5SME2</accession>
<sequence length="248" mass="26947">MTTLPGWLKATPFAHRGLHGPRTGLPENSIAAFQAAVGNGYGIELDVQLSADAVPMVFHDDSLDRLTGESGALARQRAAALGAIRLKDSDETIPTLAATLAAVAGRTPILVEIKGRGRGAEAARRAAQTWAVLESYRGPYTVQSFNPHILAWFRAHAPDVVRGQIAGKFRGGEDGLSWHQRFALETLMVNRISDPHYVAYDVKAIDAHAPQRSRLGGRPLLAWTIRDEAALERARRFADNVIFENVSP</sequence>
<evidence type="ECO:0000259" key="1">
    <source>
        <dbReference type="PROSITE" id="PS51704"/>
    </source>
</evidence>
<reference evidence="2 3" key="1">
    <citation type="submission" date="2017-03" db="EMBL/GenBank/DDBJ databases">
        <authorList>
            <person name="Afonso C.L."/>
            <person name="Miller P.J."/>
            <person name="Scott M.A."/>
            <person name="Spackman E."/>
            <person name="Goraichik I."/>
            <person name="Dimitrov K.M."/>
            <person name="Suarez D.L."/>
            <person name="Swayne D.E."/>
        </authorList>
    </citation>
    <scope>NUCLEOTIDE SEQUENCE [LARGE SCALE GENOMIC DNA]</scope>
    <source>
        <strain evidence="2 3">CECT 7691</strain>
    </source>
</reference>
<evidence type="ECO:0000313" key="2">
    <source>
        <dbReference type="EMBL" id="SLN43710.1"/>
    </source>
</evidence>
<dbReference type="InParanoid" id="A0A1Y5SME2"/>
<proteinExistence type="predicted"/>
<protein>
    <submittedName>
        <fullName evidence="2">Cytoplasmic glycerophosphodiester phosphodiesterase</fullName>
    </submittedName>
</protein>
<dbReference type="PROSITE" id="PS51704">
    <property type="entry name" value="GP_PDE"/>
    <property type="match status" value="1"/>
</dbReference>
<dbReference type="PANTHER" id="PTHR46211:SF1">
    <property type="entry name" value="GLYCEROPHOSPHODIESTER PHOSPHODIESTERASE, CYTOPLASMIC"/>
    <property type="match status" value="1"/>
</dbReference>
<name>A0A1Y5SME2_9PROT</name>
<dbReference type="Gene3D" id="3.20.20.190">
    <property type="entry name" value="Phosphatidylinositol (PI) phosphodiesterase"/>
    <property type="match status" value="1"/>
</dbReference>
<keyword evidence="3" id="KW-1185">Reference proteome</keyword>
<dbReference type="Proteomes" id="UP000193200">
    <property type="component" value="Unassembled WGS sequence"/>
</dbReference>
<gene>
    <name evidence="2" type="ORF">OCH7691_01829</name>
</gene>
<dbReference type="AlphaFoldDB" id="A0A1Y5SME2"/>
<feature type="domain" description="GP-PDE" evidence="1">
    <location>
        <begin position="10"/>
        <end position="248"/>
    </location>
</feature>
<dbReference type="InterPro" id="IPR017946">
    <property type="entry name" value="PLC-like_Pdiesterase_TIM-brl"/>
</dbReference>
<organism evidence="2 3">
    <name type="scientific">Oceanibacterium hippocampi</name>
    <dbReference type="NCBI Taxonomy" id="745714"/>
    <lineage>
        <taxon>Bacteria</taxon>
        <taxon>Pseudomonadati</taxon>
        <taxon>Pseudomonadota</taxon>
        <taxon>Alphaproteobacteria</taxon>
        <taxon>Sneathiellales</taxon>
        <taxon>Sneathiellaceae</taxon>
        <taxon>Oceanibacterium</taxon>
    </lineage>
</organism>
<dbReference type="GO" id="GO:0008081">
    <property type="term" value="F:phosphoric diester hydrolase activity"/>
    <property type="evidence" value="ECO:0007669"/>
    <property type="project" value="InterPro"/>
</dbReference>
<dbReference type="PANTHER" id="PTHR46211">
    <property type="entry name" value="GLYCEROPHOSPHORYL DIESTER PHOSPHODIESTERASE"/>
    <property type="match status" value="1"/>
</dbReference>
<dbReference type="Pfam" id="PF03009">
    <property type="entry name" value="GDPD"/>
    <property type="match status" value="1"/>
</dbReference>
<dbReference type="OrthoDB" id="384721at2"/>
<dbReference type="InterPro" id="IPR030395">
    <property type="entry name" value="GP_PDE_dom"/>
</dbReference>
<dbReference type="RefSeq" id="WP_085883059.1">
    <property type="nucleotide sequence ID" value="NZ_FWFR01000001.1"/>
</dbReference>